<name>A0ABD3VBN1_SINWO</name>
<dbReference type="PANTHER" id="PTHR31449:SF3">
    <property type="entry name" value="UPF0598 PROTEIN C8ORF82"/>
    <property type="match status" value="1"/>
</dbReference>
<keyword evidence="3" id="KW-1185">Reference proteome</keyword>
<dbReference type="Pfam" id="PF14956">
    <property type="entry name" value="DUF4505"/>
    <property type="match status" value="1"/>
</dbReference>
<evidence type="ECO:0000313" key="3">
    <source>
        <dbReference type="Proteomes" id="UP001634394"/>
    </source>
</evidence>
<accession>A0ABD3VBN1</accession>
<evidence type="ECO:0000256" key="1">
    <source>
        <dbReference type="ARBA" id="ARBA00006322"/>
    </source>
</evidence>
<dbReference type="InterPro" id="IPR028108">
    <property type="entry name" value="DUF4505"/>
</dbReference>
<protein>
    <submittedName>
        <fullName evidence="2">Uncharacterized protein</fullName>
    </submittedName>
</protein>
<dbReference type="EMBL" id="JBJQND010000012">
    <property type="protein sequence ID" value="KAL3858972.1"/>
    <property type="molecule type" value="Genomic_DNA"/>
</dbReference>
<dbReference type="Proteomes" id="UP001634394">
    <property type="component" value="Unassembled WGS sequence"/>
</dbReference>
<comment type="caution">
    <text evidence="2">The sequence shown here is derived from an EMBL/GenBank/DDBJ whole genome shotgun (WGS) entry which is preliminary data.</text>
</comment>
<comment type="similarity">
    <text evidence="1">Belongs to the UPF0598 family.</text>
</comment>
<evidence type="ECO:0000313" key="2">
    <source>
        <dbReference type="EMBL" id="KAL3858972.1"/>
    </source>
</evidence>
<organism evidence="2 3">
    <name type="scientific">Sinanodonta woodiana</name>
    <name type="common">Chinese pond mussel</name>
    <name type="synonym">Anodonta woodiana</name>
    <dbReference type="NCBI Taxonomy" id="1069815"/>
    <lineage>
        <taxon>Eukaryota</taxon>
        <taxon>Metazoa</taxon>
        <taxon>Spiralia</taxon>
        <taxon>Lophotrochozoa</taxon>
        <taxon>Mollusca</taxon>
        <taxon>Bivalvia</taxon>
        <taxon>Autobranchia</taxon>
        <taxon>Heteroconchia</taxon>
        <taxon>Palaeoheterodonta</taxon>
        <taxon>Unionida</taxon>
        <taxon>Unionoidea</taxon>
        <taxon>Unionidae</taxon>
        <taxon>Unioninae</taxon>
        <taxon>Sinanodonta</taxon>
    </lineage>
</organism>
<gene>
    <name evidence="2" type="ORF">ACJMK2_009217</name>
</gene>
<dbReference type="AlphaFoldDB" id="A0ABD3VBN1"/>
<sequence length="224" mass="25909">MSNTMLFRSRFIISRLVKFCFIRNVHYIQGQSPSPKSREYFYFIDHQGQLFLDDAKMKNFTSCFKEKAFLQFFFTRLRLNDTGRYTQDFPYFSPCGRESNYIRCDDRPIVYTHIVRYPDSSGPGQIVYGYAGDGLTVPFQPEKVCMLPETGRVYHPASPSVGGVGLIKSKLAIELSKYFEFENGEDRPPTQFTWAGTKYALTNELIPLMSLSPFEARKRLQAKS</sequence>
<reference evidence="2 3" key="1">
    <citation type="submission" date="2024-11" db="EMBL/GenBank/DDBJ databases">
        <title>Chromosome-level genome assembly of the freshwater bivalve Anodonta woodiana.</title>
        <authorList>
            <person name="Chen X."/>
        </authorList>
    </citation>
    <scope>NUCLEOTIDE SEQUENCE [LARGE SCALE GENOMIC DNA]</scope>
    <source>
        <strain evidence="2">MN2024</strain>
        <tissue evidence="2">Gills</tissue>
    </source>
</reference>
<dbReference type="PANTHER" id="PTHR31449">
    <property type="entry name" value="UPF0598 PROTEIN C8ORF82"/>
    <property type="match status" value="1"/>
</dbReference>
<proteinExistence type="inferred from homology"/>